<evidence type="ECO:0000313" key="2">
    <source>
        <dbReference type="Proteomes" id="UP000827872"/>
    </source>
</evidence>
<organism evidence="1 2">
    <name type="scientific">Sphaerodactylus townsendi</name>
    <dbReference type="NCBI Taxonomy" id="933632"/>
    <lineage>
        <taxon>Eukaryota</taxon>
        <taxon>Metazoa</taxon>
        <taxon>Chordata</taxon>
        <taxon>Craniata</taxon>
        <taxon>Vertebrata</taxon>
        <taxon>Euteleostomi</taxon>
        <taxon>Lepidosauria</taxon>
        <taxon>Squamata</taxon>
        <taxon>Bifurcata</taxon>
        <taxon>Gekkota</taxon>
        <taxon>Sphaerodactylidae</taxon>
        <taxon>Sphaerodactylus</taxon>
    </lineage>
</organism>
<evidence type="ECO:0000313" key="1">
    <source>
        <dbReference type="EMBL" id="KAH8001754.1"/>
    </source>
</evidence>
<keyword evidence="2" id="KW-1185">Reference proteome</keyword>
<gene>
    <name evidence="1" type="ORF">K3G42_015261</name>
</gene>
<dbReference type="Proteomes" id="UP000827872">
    <property type="component" value="Linkage Group LG08"/>
</dbReference>
<dbReference type="EMBL" id="CM037621">
    <property type="protein sequence ID" value="KAH8001754.1"/>
    <property type="molecule type" value="Genomic_DNA"/>
</dbReference>
<comment type="caution">
    <text evidence="1">The sequence shown here is derived from an EMBL/GenBank/DDBJ whole genome shotgun (WGS) entry which is preliminary data.</text>
</comment>
<sequence>MEEKWYSTEAHGGGDNVQDEQKKRKSVSASSSSASIRQSLENLLSSSSVSLDLSKKDLQHLTEDIYKLLNLKNLYLEGNALSVIPEDFFQHLPNLVWLDLRYNRIKELPPGIGCHKQLKTLLLERNPIKRLPVELEMTWG</sequence>
<proteinExistence type="predicted"/>
<name>A0ACB8F8L6_9SAUR</name>
<accession>A0ACB8F8L6</accession>
<reference evidence="1" key="1">
    <citation type="submission" date="2021-08" db="EMBL/GenBank/DDBJ databases">
        <title>The first chromosome-level gecko genome reveals the dynamic sex chromosomes of Neotropical dwarf geckos (Sphaerodactylidae: Sphaerodactylus).</title>
        <authorList>
            <person name="Pinto B.J."/>
            <person name="Keating S.E."/>
            <person name="Gamble T."/>
        </authorList>
    </citation>
    <scope>NUCLEOTIDE SEQUENCE</scope>
    <source>
        <strain evidence="1">TG3544</strain>
    </source>
</reference>
<protein>
    <submittedName>
        <fullName evidence="1">Uncharacterized protein</fullName>
    </submittedName>
</protein>